<accession>A0AAD5HF91</accession>
<reference evidence="2" key="2">
    <citation type="journal article" date="2022" name="Proc. Natl. Acad. Sci. U.S.A.">
        <title>Diploid-dominant life cycles characterize the early evolution of Fungi.</title>
        <authorList>
            <person name="Amses K.R."/>
            <person name="Simmons D.R."/>
            <person name="Longcore J.E."/>
            <person name="Mondo S.J."/>
            <person name="Seto K."/>
            <person name="Jeronimo G.H."/>
            <person name="Bonds A.E."/>
            <person name="Quandt C.A."/>
            <person name="Davis W.J."/>
            <person name="Chang Y."/>
            <person name="Federici B.A."/>
            <person name="Kuo A."/>
            <person name="LaButti K."/>
            <person name="Pangilinan J."/>
            <person name="Andreopoulos W."/>
            <person name="Tritt A."/>
            <person name="Riley R."/>
            <person name="Hundley H."/>
            <person name="Johnson J."/>
            <person name="Lipzen A."/>
            <person name="Barry K."/>
            <person name="Lang B.F."/>
            <person name="Cuomo C.A."/>
            <person name="Buchler N.E."/>
            <person name="Grigoriev I.V."/>
            <person name="Spatafora J.W."/>
            <person name="Stajich J.E."/>
            <person name="James T.Y."/>
        </authorList>
    </citation>
    <scope>NUCLEOTIDE SEQUENCE</scope>
    <source>
        <strain evidence="2">AG</strain>
    </source>
</reference>
<keyword evidence="1" id="KW-0472">Membrane</keyword>
<organism evidence="2 3">
    <name type="scientific">Umbelopsis ramanniana AG</name>
    <dbReference type="NCBI Taxonomy" id="1314678"/>
    <lineage>
        <taxon>Eukaryota</taxon>
        <taxon>Fungi</taxon>
        <taxon>Fungi incertae sedis</taxon>
        <taxon>Mucoromycota</taxon>
        <taxon>Mucoromycotina</taxon>
        <taxon>Umbelopsidomycetes</taxon>
        <taxon>Umbelopsidales</taxon>
        <taxon>Umbelopsidaceae</taxon>
        <taxon>Umbelopsis</taxon>
    </lineage>
</organism>
<evidence type="ECO:0000313" key="2">
    <source>
        <dbReference type="EMBL" id="KAI8582152.1"/>
    </source>
</evidence>
<dbReference type="EMBL" id="MU620902">
    <property type="protein sequence ID" value="KAI8582152.1"/>
    <property type="molecule type" value="Genomic_DNA"/>
</dbReference>
<dbReference type="GeneID" id="75912407"/>
<name>A0AAD5HF91_UMBRA</name>
<gene>
    <name evidence="2" type="ORF">K450DRAFT_229264</name>
</gene>
<sequence length="57" mass="6890">MLFHYFIQLWGQVSEIMLHVYSNHPLIALFLFLFTPLRSLDCMYKGNRIGSCRILRW</sequence>
<dbReference type="Proteomes" id="UP001206595">
    <property type="component" value="Unassembled WGS sequence"/>
</dbReference>
<evidence type="ECO:0000313" key="3">
    <source>
        <dbReference type="Proteomes" id="UP001206595"/>
    </source>
</evidence>
<comment type="caution">
    <text evidence="2">The sequence shown here is derived from an EMBL/GenBank/DDBJ whole genome shotgun (WGS) entry which is preliminary data.</text>
</comment>
<proteinExistence type="predicted"/>
<keyword evidence="3" id="KW-1185">Reference proteome</keyword>
<reference evidence="2" key="1">
    <citation type="submission" date="2021-06" db="EMBL/GenBank/DDBJ databases">
        <authorList>
            <consortium name="DOE Joint Genome Institute"/>
            <person name="Mondo S.J."/>
            <person name="Amses K.R."/>
            <person name="Simmons D.R."/>
            <person name="Longcore J.E."/>
            <person name="Seto K."/>
            <person name="Alves G.H."/>
            <person name="Bonds A.E."/>
            <person name="Quandt C.A."/>
            <person name="Davis W.J."/>
            <person name="Chang Y."/>
            <person name="Letcher P.M."/>
            <person name="Powell M.J."/>
            <person name="Kuo A."/>
            <person name="Labutti K."/>
            <person name="Pangilinan J."/>
            <person name="Andreopoulos W."/>
            <person name="Tritt A."/>
            <person name="Riley R."/>
            <person name="Hundley H."/>
            <person name="Johnson J."/>
            <person name="Lipzen A."/>
            <person name="Barry K."/>
            <person name="Berbee M.L."/>
            <person name="Buchler N.E."/>
            <person name="Grigoriev I.V."/>
            <person name="Spatafora J.W."/>
            <person name="Stajich J.E."/>
            <person name="James T.Y."/>
        </authorList>
    </citation>
    <scope>NUCLEOTIDE SEQUENCE</scope>
    <source>
        <strain evidence="2">AG</strain>
    </source>
</reference>
<dbReference type="AlphaFoldDB" id="A0AAD5HF91"/>
<feature type="transmembrane region" description="Helical" evidence="1">
    <location>
        <begin position="20"/>
        <end position="40"/>
    </location>
</feature>
<evidence type="ECO:0000256" key="1">
    <source>
        <dbReference type="SAM" id="Phobius"/>
    </source>
</evidence>
<keyword evidence="1" id="KW-1133">Transmembrane helix</keyword>
<dbReference type="RefSeq" id="XP_051447156.1">
    <property type="nucleotide sequence ID" value="XM_051587060.1"/>
</dbReference>
<protein>
    <submittedName>
        <fullName evidence="2">Uncharacterized protein</fullName>
    </submittedName>
</protein>
<keyword evidence="1" id="KW-0812">Transmembrane</keyword>